<dbReference type="InterPro" id="IPR001480">
    <property type="entry name" value="Bulb-type_lectin_dom"/>
</dbReference>
<evidence type="ECO:0000256" key="1">
    <source>
        <dbReference type="SAM" id="SignalP"/>
    </source>
</evidence>
<proteinExistence type="predicted"/>
<comment type="caution">
    <text evidence="3">The sequence shown here is derived from an EMBL/GenBank/DDBJ whole genome shotgun (WGS) entry which is preliminary data.</text>
</comment>
<dbReference type="AlphaFoldDB" id="A0AAE3Y955"/>
<keyword evidence="5" id="KW-1185">Reference proteome</keyword>
<keyword evidence="1" id="KW-0732">Signal</keyword>
<reference evidence="4 5" key="1">
    <citation type="journal article" date="2010" name="Syst. Appl. Microbiol.">
        <title>Four new species of Chryseobacterium from the rhizosphere of coastal sand dune plants, Chryseobacterium elymi sp. nov., Chryseobacterium hagamense sp. nov., Chryseobacterium lathyri sp. nov. and Chryseobacterium rhizosphaerae sp. nov.</title>
        <authorList>
            <person name="Cho S.H."/>
            <person name="Lee K.S."/>
            <person name="Shin D.S."/>
            <person name="Han J.H."/>
            <person name="Park K.S."/>
            <person name="Lee C.H."/>
            <person name="Park K.H."/>
            <person name="Kim S.B."/>
        </authorList>
    </citation>
    <scope>NUCLEOTIDE SEQUENCE [LARGE SCALE GENOMIC DNA]</scope>
    <source>
        <strain evidence="4 5">KCTC 22548</strain>
    </source>
</reference>
<dbReference type="SUPFAM" id="SSF51110">
    <property type="entry name" value="alpha-D-mannose-specific plant lectins"/>
    <property type="match status" value="1"/>
</dbReference>
<feature type="signal peptide" evidence="1">
    <location>
        <begin position="1"/>
        <end position="22"/>
    </location>
</feature>
<evidence type="ECO:0000313" key="4">
    <source>
        <dbReference type="EMBL" id="REC75655.1"/>
    </source>
</evidence>
<evidence type="ECO:0000313" key="6">
    <source>
        <dbReference type="Proteomes" id="UP001184861"/>
    </source>
</evidence>
<dbReference type="PROSITE" id="PS50927">
    <property type="entry name" value="BULB_LECTIN"/>
    <property type="match status" value="1"/>
</dbReference>
<gene>
    <name evidence="4" type="ORF">DRF57_09800</name>
    <name evidence="3" type="ORF">J2787_001600</name>
</gene>
<feature type="domain" description="Bulb-type lectin" evidence="2">
    <location>
        <begin position="55"/>
        <end position="184"/>
    </location>
</feature>
<dbReference type="PROSITE" id="PS51257">
    <property type="entry name" value="PROKAR_LIPOPROTEIN"/>
    <property type="match status" value="1"/>
</dbReference>
<dbReference type="Proteomes" id="UP000256491">
    <property type="component" value="Unassembled WGS sequence"/>
</dbReference>
<accession>A0AAE3Y955</accession>
<dbReference type="EMBL" id="QNUF01000009">
    <property type="protein sequence ID" value="REC75655.1"/>
    <property type="molecule type" value="Genomic_DNA"/>
</dbReference>
<dbReference type="InterPro" id="IPR036426">
    <property type="entry name" value="Bulb-type_lectin_dom_sf"/>
</dbReference>
<evidence type="ECO:0000259" key="2">
    <source>
        <dbReference type="PROSITE" id="PS50927"/>
    </source>
</evidence>
<dbReference type="Proteomes" id="UP001184861">
    <property type="component" value="Unassembled WGS sequence"/>
</dbReference>
<name>A0AAE3Y955_9FLAO</name>
<feature type="chain" id="PRO_5042083498" description="Bulb-type lectin domain-containing protein" evidence="1">
    <location>
        <begin position="23"/>
        <end position="205"/>
    </location>
</feature>
<evidence type="ECO:0000313" key="3">
    <source>
        <dbReference type="EMBL" id="MDR6526230.1"/>
    </source>
</evidence>
<dbReference type="EMBL" id="JAVDQY010000001">
    <property type="protein sequence ID" value="MDR6526230.1"/>
    <property type="molecule type" value="Genomic_DNA"/>
</dbReference>
<sequence length="205" mass="22391">MKNAVKISSLALLALVTFSCSTENDIATETQQTAMAKSSVTKSTERLSTTKTTVLAESSRSYGMAAGGSLVLNYGNVNLHLDLQHDCNLVLYASPIHWVGLHPNPARWASNTVQSGSNNPYLSAQGDGNLVLYKNTPYIASNSLWATNTNAGNVSNPQFKIQIIKKKDQIFGGIRYYATFILEGNNSERHEMAVVEITDIYEINN</sequence>
<reference evidence="3" key="3">
    <citation type="submission" date="2023-07" db="EMBL/GenBank/DDBJ databases">
        <title>Sorghum-associated microbial communities from plants grown in Nebraska, USA.</title>
        <authorList>
            <person name="Schachtman D."/>
        </authorList>
    </citation>
    <scope>NUCLEOTIDE SEQUENCE</scope>
    <source>
        <strain evidence="3">DS2360</strain>
    </source>
</reference>
<organism evidence="3 6">
    <name type="scientific">Chryseobacterium rhizosphaerae</name>
    <dbReference type="NCBI Taxonomy" id="395937"/>
    <lineage>
        <taxon>Bacteria</taxon>
        <taxon>Pseudomonadati</taxon>
        <taxon>Bacteroidota</taxon>
        <taxon>Flavobacteriia</taxon>
        <taxon>Flavobacteriales</taxon>
        <taxon>Weeksellaceae</taxon>
        <taxon>Chryseobacterium group</taxon>
        <taxon>Chryseobacterium</taxon>
    </lineage>
</organism>
<dbReference type="SMART" id="SM00108">
    <property type="entry name" value="B_lectin"/>
    <property type="match status" value="1"/>
</dbReference>
<protein>
    <recommendedName>
        <fullName evidence="2">Bulb-type lectin domain-containing protein</fullName>
    </recommendedName>
</protein>
<evidence type="ECO:0000313" key="5">
    <source>
        <dbReference type="Proteomes" id="UP000256491"/>
    </source>
</evidence>
<dbReference type="Gene3D" id="2.90.10.10">
    <property type="entry name" value="Bulb-type lectin domain"/>
    <property type="match status" value="2"/>
</dbReference>
<dbReference type="RefSeq" id="WP_084086202.1">
    <property type="nucleotide sequence ID" value="NZ_BJYH01000034.1"/>
</dbReference>
<reference evidence="4" key="2">
    <citation type="submission" date="2018-06" db="EMBL/GenBank/DDBJ databases">
        <authorList>
            <person name="Newman J.D."/>
            <person name="Hugo C.J."/>
            <person name="Kriek I.-M."/>
            <person name="Nel L."/>
        </authorList>
    </citation>
    <scope>NUCLEOTIDE SEQUENCE</scope>
    <source>
        <strain evidence="4">KCTC 22548</strain>
    </source>
</reference>